<evidence type="ECO:0000313" key="3">
    <source>
        <dbReference type="EMBL" id="OGC02926.1"/>
    </source>
</evidence>
<gene>
    <name evidence="3" type="ORF">A3H38_04895</name>
</gene>
<dbReference type="Gene3D" id="3.10.20.300">
    <property type="entry name" value="mk0293 like domain"/>
    <property type="match status" value="1"/>
</dbReference>
<dbReference type="HAMAP" id="MF_01074">
    <property type="entry name" value="LarC"/>
    <property type="match status" value="1"/>
</dbReference>
<evidence type="ECO:0000313" key="4">
    <source>
        <dbReference type="Proteomes" id="UP000176938"/>
    </source>
</evidence>
<dbReference type="AlphaFoldDB" id="A0A1F4R496"/>
<dbReference type="InterPro" id="IPR002822">
    <property type="entry name" value="Ni_insertion"/>
</dbReference>
<sequence length="385" mass="42264">MKTAYFDCSSGIAGNMVLGALIDAGLELSFLKNELKKLGVLHYSLLVTKTKRGLVSGTHLNIKTEREKSPRHLKDILKIINQTKLSRDVKQLSSRIFKRLAEAEAKVHGEPISKIHFHEVGAVDAIIDIVGTAIGLEKLGIEKVYCSPIPTGHGTIKCAHGILPIPAPATVELLTGVPIYSSGIKGELVTPTGAAIITTIASDFIDMPRLKLETTGNGAGSRVYPSLVNFLRVYIGESFILSTRDTIVQIETNIDDLNPKSYGNVISKLMKAGALDAYTIPVTMKKGRQGIALTVLCEPDKRDAIVTRIFNLTTTFGTRIFLVPREKLSRKFKTVKTKYGKIKVKVGSLGQEVMTIAPEYEDYKKIAKKHHLPIQKVYKKITECL</sequence>
<proteinExistence type="inferred from homology"/>
<dbReference type="NCBIfam" id="TIGR00299">
    <property type="entry name" value="nickel pincer cofactor biosynthesis protein LarC"/>
    <property type="match status" value="1"/>
</dbReference>
<name>A0A1F4R496_UNCSA</name>
<dbReference type="Pfam" id="PF01969">
    <property type="entry name" value="Ni_insertion"/>
    <property type="match status" value="1"/>
</dbReference>
<comment type="caution">
    <text evidence="3">The sequence shown here is derived from an EMBL/GenBank/DDBJ whole genome shotgun (WGS) entry which is preliminary data.</text>
</comment>
<evidence type="ECO:0000256" key="1">
    <source>
        <dbReference type="ARBA" id="ARBA00022596"/>
    </source>
</evidence>
<dbReference type="GO" id="GO:0016829">
    <property type="term" value="F:lyase activity"/>
    <property type="evidence" value="ECO:0007669"/>
    <property type="project" value="UniProtKB-UniRule"/>
</dbReference>
<keyword evidence="2" id="KW-0456">Lyase</keyword>
<keyword evidence="1 2" id="KW-0533">Nickel</keyword>
<comment type="similarity">
    <text evidence="2">Belongs to the LarC family.</text>
</comment>
<dbReference type="PANTHER" id="PTHR36566">
    <property type="entry name" value="NICKEL INSERTION PROTEIN-RELATED"/>
    <property type="match status" value="1"/>
</dbReference>
<protein>
    <recommendedName>
        <fullName evidence="2">Putative nickel insertion protein</fullName>
    </recommendedName>
</protein>
<dbReference type="Gene3D" id="3.30.70.1380">
    <property type="entry name" value="Transcriptional regulatory protein pf0864 domain like"/>
    <property type="match status" value="1"/>
</dbReference>
<dbReference type="PANTHER" id="PTHR36566:SF1">
    <property type="entry name" value="PYRIDINIUM-3,5-BISTHIOCARBOXYLIC ACID MONONUCLEOTIDE NICKEL INSERTION PROTEIN"/>
    <property type="match status" value="1"/>
</dbReference>
<dbReference type="GO" id="GO:0016151">
    <property type="term" value="F:nickel cation binding"/>
    <property type="evidence" value="ECO:0007669"/>
    <property type="project" value="UniProtKB-UniRule"/>
</dbReference>
<evidence type="ECO:0000256" key="2">
    <source>
        <dbReference type="HAMAP-Rule" id="MF_01074"/>
    </source>
</evidence>
<dbReference type="EMBL" id="METP01000066">
    <property type="protein sequence ID" value="OGC02926.1"/>
    <property type="molecule type" value="Genomic_DNA"/>
</dbReference>
<dbReference type="Proteomes" id="UP000176938">
    <property type="component" value="Unassembled WGS sequence"/>
</dbReference>
<reference evidence="3 4" key="1">
    <citation type="journal article" date="2016" name="Nat. Commun.">
        <title>Thousands of microbial genomes shed light on interconnected biogeochemical processes in an aquifer system.</title>
        <authorList>
            <person name="Anantharaman K."/>
            <person name="Brown C.T."/>
            <person name="Hug L.A."/>
            <person name="Sharon I."/>
            <person name="Castelle C.J."/>
            <person name="Probst A.J."/>
            <person name="Thomas B.C."/>
            <person name="Singh A."/>
            <person name="Wilkins M.J."/>
            <person name="Karaoz U."/>
            <person name="Brodie E.L."/>
            <person name="Williams K.H."/>
            <person name="Hubbard S.S."/>
            <person name="Banfield J.F."/>
        </authorList>
    </citation>
    <scope>NUCLEOTIDE SEQUENCE [LARGE SCALE GENOMIC DNA]</scope>
</reference>
<organism evidence="3 4">
    <name type="scientific">candidate division WOR-1 bacterium RIFCSPLOWO2_02_FULL_46_20</name>
    <dbReference type="NCBI Taxonomy" id="1802567"/>
    <lineage>
        <taxon>Bacteria</taxon>
        <taxon>Bacillati</taxon>
        <taxon>Saganbacteria</taxon>
    </lineage>
</organism>
<accession>A0A1F4R496</accession>